<gene>
    <name evidence="2" type="ORF">BU14_0093s0053</name>
</gene>
<dbReference type="AlphaFoldDB" id="A0A1X6PDY2"/>
<sequence>MSEEALLNRQQRALLNSCLQNIGDLITGIGSAITTYAKASETLDRRAGNGVNTASVATKIAPGPRTVPTSIMLDPVTITPVVTSRGGGAQRSSHPPAAAAAAAAAAATLAAAEAVEAAEDAGGSAATLPVGTTPSPTVGVKRNHGTDGEEELNTSGKKKRIRKNWTAEEEERFMTVIVGEGRGLSDADLVKLLAVEFDGERTALQVSGHLKNLRNAKRI</sequence>
<dbReference type="Proteomes" id="UP000218209">
    <property type="component" value="Unassembled WGS sequence"/>
</dbReference>
<feature type="region of interest" description="Disordered" evidence="1">
    <location>
        <begin position="123"/>
        <end position="162"/>
    </location>
</feature>
<proteinExistence type="predicted"/>
<dbReference type="EMBL" id="KV918800">
    <property type="protein sequence ID" value="OSX79010.1"/>
    <property type="molecule type" value="Genomic_DNA"/>
</dbReference>
<accession>A0A1X6PDY2</accession>
<protein>
    <submittedName>
        <fullName evidence="2">Uncharacterized protein</fullName>
    </submittedName>
</protein>
<evidence type="ECO:0000256" key="1">
    <source>
        <dbReference type="SAM" id="MobiDB-lite"/>
    </source>
</evidence>
<reference evidence="2 3" key="1">
    <citation type="submission" date="2017-03" db="EMBL/GenBank/DDBJ databases">
        <title>WGS assembly of Porphyra umbilicalis.</title>
        <authorList>
            <person name="Brawley S.H."/>
            <person name="Blouin N.A."/>
            <person name="Ficko-Blean E."/>
            <person name="Wheeler G.L."/>
            <person name="Lohr M."/>
            <person name="Goodson H.V."/>
            <person name="Jenkins J.W."/>
            <person name="Blaby-Haas C.E."/>
            <person name="Helliwell K.E."/>
            <person name="Chan C."/>
            <person name="Marriage T."/>
            <person name="Bhattacharya D."/>
            <person name="Klein A.S."/>
            <person name="Badis Y."/>
            <person name="Brodie J."/>
            <person name="Cao Y."/>
            <person name="Collen J."/>
            <person name="Dittami S.M."/>
            <person name="Gachon C.M."/>
            <person name="Green B.R."/>
            <person name="Karpowicz S."/>
            <person name="Kim J.W."/>
            <person name="Kudahl U."/>
            <person name="Lin S."/>
            <person name="Michel G."/>
            <person name="Mittag M."/>
            <person name="Olson B.J."/>
            <person name="Pangilinan J."/>
            <person name="Peng Y."/>
            <person name="Qiu H."/>
            <person name="Shu S."/>
            <person name="Singer J.T."/>
            <person name="Smith A.G."/>
            <person name="Sprecher B.N."/>
            <person name="Wagner V."/>
            <person name="Wang W."/>
            <person name="Wang Z.-Y."/>
            <person name="Yan J."/>
            <person name="Yarish C."/>
            <person name="Zoeuner-Riek S."/>
            <person name="Zhuang Y."/>
            <person name="Zou Y."/>
            <person name="Lindquist E.A."/>
            <person name="Grimwood J."/>
            <person name="Barry K."/>
            <person name="Rokhsar D.S."/>
            <person name="Schmutz J."/>
            <person name="Stiller J.W."/>
            <person name="Grossman A.R."/>
            <person name="Prochnik S.E."/>
        </authorList>
    </citation>
    <scope>NUCLEOTIDE SEQUENCE [LARGE SCALE GENOMIC DNA]</scope>
    <source>
        <strain evidence="2">4086291</strain>
    </source>
</reference>
<organism evidence="2 3">
    <name type="scientific">Porphyra umbilicalis</name>
    <name type="common">Purple laver</name>
    <name type="synonym">Red alga</name>
    <dbReference type="NCBI Taxonomy" id="2786"/>
    <lineage>
        <taxon>Eukaryota</taxon>
        <taxon>Rhodophyta</taxon>
        <taxon>Bangiophyceae</taxon>
        <taxon>Bangiales</taxon>
        <taxon>Bangiaceae</taxon>
        <taxon>Porphyra</taxon>
    </lineage>
</organism>
<evidence type="ECO:0000313" key="3">
    <source>
        <dbReference type="Proteomes" id="UP000218209"/>
    </source>
</evidence>
<name>A0A1X6PDY2_PORUM</name>
<keyword evidence="3" id="KW-1185">Reference proteome</keyword>
<evidence type="ECO:0000313" key="2">
    <source>
        <dbReference type="EMBL" id="OSX79010.1"/>
    </source>
</evidence>